<keyword evidence="8" id="KW-1185">Reference proteome</keyword>
<keyword evidence="5" id="KW-0732">Signal</keyword>
<accession>A0A3N6P5J2</accession>
<feature type="domain" description="OmpA-like" evidence="6">
    <location>
        <begin position="225"/>
        <end position="351"/>
    </location>
</feature>
<name>A0A3N6P5J2_9BURK</name>
<dbReference type="PROSITE" id="PS51257">
    <property type="entry name" value="PROKAR_LIPOPROTEIN"/>
    <property type="match status" value="1"/>
</dbReference>
<evidence type="ECO:0000259" key="6">
    <source>
        <dbReference type="PROSITE" id="PS51123"/>
    </source>
</evidence>
<gene>
    <name evidence="7" type="ORF">D1Y85_04260</name>
</gene>
<dbReference type="RefSeq" id="WP_124149783.1">
    <property type="nucleotide sequence ID" value="NZ_RQIS01000002.1"/>
</dbReference>
<dbReference type="InterPro" id="IPR036737">
    <property type="entry name" value="OmpA-like_sf"/>
</dbReference>
<feature type="chain" id="PRO_5017967584" evidence="5">
    <location>
        <begin position="22"/>
        <end position="386"/>
    </location>
</feature>
<evidence type="ECO:0000256" key="2">
    <source>
        <dbReference type="ARBA" id="ARBA00023136"/>
    </source>
</evidence>
<proteinExistence type="predicted"/>
<evidence type="ECO:0000256" key="5">
    <source>
        <dbReference type="SAM" id="SignalP"/>
    </source>
</evidence>
<dbReference type="InterPro" id="IPR006664">
    <property type="entry name" value="OMP_bac"/>
</dbReference>
<dbReference type="PROSITE" id="PS51123">
    <property type="entry name" value="OMPA_2"/>
    <property type="match status" value="1"/>
</dbReference>
<comment type="subcellular location">
    <subcellularLocation>
        <location evidence="1">Membrane</location>
    </subcellularLocation>
</comment>
<sequence>MKYSLMAIAVALAVAGCASQAARDALQIQDPTVLADGFHTEQSTQAGAVTDEWIEQYGRTARTSTPDDVRIRLHSLGPRERGGYFGAKAQCWINAASEERALHDGWGFVEEATRQADLLTGALESHAQPSAENPKLRTASLLRPDLWQQLMSAKSSAGWPDCPQAQQVVACAEVGLIHAGHEAWTRAFDASQRRVAAIEQQIATLPHTLSACAPPPPRPLPPPRALPPKVALPSNTLFEFDRGDVAGMLPQGRTQLNELARDLGADLDVTAIHADGYTDRIGGERYNMALSQRRADTVVSYLRNQGATVPMNAAGHGKANPVVQCGERERHALIDCLAPNRRVELTFSRQGVANAASQVAPTGHTRTVPQPPSDQPPSGTQVPAYR</sequence>
<protein>
    <submittedName>
        <fullName evidence="7">OmpA family protein</fullName>
    </submittedName>
</protein>
<dbReference type="AlphaFoldDB" id="A0A3N6P5J2"/>
<feature type="compositionally biased region" description="Polar residues" evidence="4">
    <location>
        <begin position="356"/>
        <end position="368"/>
    </location>
</feature>
<evidence type="ECO:0000313" key="7">
    <source>
        <dbReference type="EMBL" id="RQH09083.1"/>
    </source>
</evidence>
<comment type="caution">
    <text evidence="7">The sequence shown here is derived from an EMBL/GenBank/DDBJ whole genome shotgun (WGS) entry which is preliminary data.</text>
</comment>
<dbReference type="SUPFAM" id="SSF103088">
    <property type="entry name" value="OmpA-like"/>
    <property type="match status" value="1"/>
</dbReference>
<dbReference type="InterPro" id="IPR006665">
    <property type="entry name" value="OmpA-like"/>
</dbReference>
<feature type="compositionally biased region" description="Polar residues" evidence="4">
    <location>
        <begin position="376"/>
        <end position="386"/>
    </location>
</feature>
<organism evidence="7 8">
    <name type="scientific">Paraburkholderia dinghuensis</name>
    <dbReference type="NCBI Taxonomy" id="2305225"/>
    <lineage>
        <taxon>Bacteria</taxon>
        <taxon>Pseudomonadati</taxon>
        <taxon>Pseudomonadota</taxon>
        <taxon>Betaproteobacteria</taxon>
        <taxon>Burkholderiales</taxon>
        <taxon>Burkholderiaceae</taxon>
        <taxon>Paraburkholderia</taxon>
    </lineage>
</organism>
<dbReference type="Gene3D" id="3.30.1330.60">
    <property type="entry name" value="OmpA-like domain"/>
    <property type="match status" value="1"/>
</dbReference>
<feature type="signal peptide" evidence="5">
    <location>
        <begin position="1"/>
        <end position="21"/>
    </location>
</feature>
<dbReference type="OrthoDB" id="5360144at2"/>
<evidence type="ECO:0000256" key="1">
    <source>
        <dbReference type="ARBA" id="ARBA00004370"/>
    </source>
</evidence>
<dbReference type="Pfam" id="PF00691">
    <property type="entry name" value="OmpA"/>
    <property type="match status" value="1"/>
</dbReference>
<dbReference type="EMBL" id="RQIS01000002">
    <property type="protein sequence ID" value="RQH09083.1"/>
    <property type="molecule type" value="Genomic_DNA"/>
</dbReference>
<keyword evidence="2 3" id="KW-0472">Membrane</keyword>
<evidence type="ECO:0000256" key="4">
    <source>
        <dbReference type="SAM" id="MobiDB-lite"/>
    </source>
</evidence>
<dbReference type="GO" id="GO:0016020">
    <property type="term" value="C:membrane"/>
    <property type="evidence" value="ECO:0007669"/>
    <property type="project" value="UniProtKB-SubCell"/>
</dbReference>
<evidence type="ECO:0000313" key="8">
    <source>
        <dbReference type="Proteomes" id="UP000272778"/>
    </source>
</evidence>
<dbReference type="PRINTS" id="PR01021">
    <property type="entry name" value="OMPADOMAIN"/>
</dbReference>
<dbReference type="CDD" id="cd07185">
    <property type="entry name" value="OmpA_C-like"/>
    <property type="match status" value="1"/>
</dbReference>
<dbReference type="Proteomes" id="UP000272778">
    <property type="component" value="Unassembled WGS sequence"/>
</dbReference>
<reference evidence="7 8" key="1">
    <citation type="submission" date="2018-11" db="EMBL/GenBank/DDBJ databases">
        <title>Paraburkholderia sp. DHOA04, isolated from soil.</title>
        <authorList>
            <person name="Gao Z.-H."/>
            <person name="Qiu L.-H."/>
            <person name="Fu J.-C."/>
        </authorList>
    </citation>
    <scope>NUCLEOTIDE SEQUENCE [LARGE SCALE GENOMIC DNA]</scope>
    <source>
        <strain evidence="7 8">DHOA04</strain>
    </source>
</reference>
<feature type="region of interest" description="Disordered" evidence="4">
    <location>
        <begin position="356"/>
        <end position="386"/>
    </location>
</feature>
<evidence type="ECO:0000256" key="3">
    <source>
        <dbReference type="PROSITE-ProRule" id="PRU00473"/>
    </source>
</evidence>